<evidence type="ECO:0000259" key="15">
    <source>
        <dbReference type="PROSITE" id="PS50162"/>
    </source>
</evidence>
<dbReference type="GO" id="GO:0140664">
    <property type="term" value="F:ATP-dependent DNA damage sensor activity"/>
    <property type="evidence" value="ECO:0007669"/>
    <property type="project" value="InterPro"/>
</dbReference>
<name>A0A4Q9H644_9BURK</name>
<dbReference type="PROSITE" id="PS50162">
    <property type="entry name" value="RECA_2"/>
    <property type="match status" value="1"/>
</dbReference>
<protein>
    <recommendedName>
        <fullName evidence="12 13">DNA repair protein RadA</fullName>
    </recommendedName>
</protein>
<evidence type="ECO:0000256" key="14">
    <source>
        <dbReference type="RuleBase" id="RU003555"/>
    </source>
</evidence>
<proteinExistence type="inferred from homology"/>
<dbReference type="GO" id="GO:0008270">
    <property type="term" value="F:zinc ion binding"/>
    <property type="evidence" value="ECO:0007669"/>
    <property type="project" value="UniProtKB-KW"/>
</dbReference>
<keyword evidence="6 14" id="KW-0862">Zinc</keyword>
<accession>A0A4Q9H644</accession>
<keyword evidence="1 12" id="KW-0479">Metal-binding</keyword>
<keyword evidence="10 12" id="KW-0234">DNA repair</keyword>
<dbReference type="NCBIfam" id="TIGR00416">
    <property type="entry name" value="sms"/>
    <property type="match status" value="1"/>
</dbReference>
<reference evidence="16 17" key="1">
    <citation type="submission" date="2019-02" db="EMBL/GenBank/DDBJ databases">
        <title>Aquabacterium sp. strain KMB7.</title>
        <authorList>
            <person name="Chen W.-M."/>
        </authorList>
    </citation>
    <scope>NUCLEOTIDE SEQUENCE [LARGE SCALE GENOMIC DNA]</scope>
    <source>
        <strain evidence="16 17">KMB7</strain>
    </source>
</reference>
<dbReference type="RefSeq" id="WP_130966135.1">
    <property type="nucleotide sequence ID" value="NZ_SIXI01000001.1"/>
</dbReference>
<dbReference type="PANTHER" id="PTHR32472">
    <property type="entry name" value="DNA REPAIR PROTEIN RADA"/>
    <property type="match status" value="1"/>
</dbReference>
<dbReference type="AlphaFoldDB" id="A0A4Q9H644"/>
<dbReference type="OrthoDB" id="9803906at2"/>
<evidence type="ECO:0000256" key="5">
    <source>
        <dbReference type="ARBA" id="ARBA00022801"/>
    </source>
</evidence>
<dbReference type="FunFam" id="3.40.50.300:FF:000050">
    <property type="entry name" value="DNA repair protein RadA"/>
    <property type="match status" value="1"/>
</dbReference>
<dbReference type="InterPro" id="IPR041166">
    <property type="entry name" value="Rubredoxin_2"/>
</dbReference>
<evidence type="ECO:0000256" key="11">
    <source>
        <dbReference type="ARBA" id="ARBA00025580"/>
    </source>
</evidence>
<feature type="binding site" evidence="12">
    <location>
        <begin position="98"/>
        <end position="105"/>
    </location>
    <ligand>
        <name>ATP</name>
        <dbReference type="ChEBI" id="CHEBI:30616"/>
    </ligand>
</feature>
<evidence type="ECO:0000256" key="9">
    <source>
        <dbReference type="ARBA" id="ARBA00023125"/>
    </source>
</evidence>
<dbReference type="GO" id="GO:0003684">
    <property type="term" value="F:damaged DNA binding"/>
    <property type="evidence" value="ECO:0007669"/>
    <property type="project" value="InterPro"/>
</dbReference>
<dbReference type="CDD" id="cd01121">
    <property type="entry name" value="RadA_SMS_N"/>
    <property type="match status" value="1"/>
</dbReference>
<comment type="function">
    <text evidence="12">Plays a role in repairing double-strand DNA breaks, probably involving stabilizing or processing branched DNA or blocked replication forks.</text>
</comment>
<dbReference type="InterPro" id="IPR020568">
    <property type="entry name" value="Ribosomal_Su5_D2-typ_SF"/>
</dbReference>
<evidence type="ECO:0000256" key="7">
    <source>
        <dbReference type="ARBA" id="ARBA00022840"/>
    </source>
</evidence>
<dbReference type="Pfam" id="PF18073">
    <property type="entry name" value="Zn_ribbon_LapB"/>
    <property type="match status" value="1"/>
</dbReference>
<comment type="similarity">
    <text evidence="12 14">Belongs to the RecA family. RadA subfamily.</text>
</comment>
<dbReference type="InterPro" id="IPR027417">
    <property type="entry name" value="P-loop_NTPase"/>
</dbReference>
<dbReference type="Gene3D" id="3.40.50.300">
    <property type="entry name" value="P-loop containing nucleotide triphosphate hydrolases"/>
    <property type="match status" value="1"/>
</dbReference>
<evidence type="ECO:0000256" key="8">
    <source>
        <dbReference type="ARBA" id="ARBA00023016"/>
    </source>
</evidence>
<keyword evidence="9 12" id="KW-0238">DNA-binding</keyword>
<evidence type="ECO:0000256" key="6">
    <source>
        <dbReference type="ARBA" id="ARBA00022833"/>
    </source>
</evidence>
<evidence type="ECO:0000313" key="17">
    <source>
        <dbReference type="Proteomes" id="UP000292120"/>
    </source>
</evidence>
<dbReference type="InterPro" id="IPR020588">
    <property type="entry name" value="RecA_ATP-bd"/>
</dbReference>
<dbReference type="Gene3D" id="3.30.230.10">
    <property type="match status" value="1"/>
</dbReference>
<comment type="function">
    <text evidence="11">Can catalyze the hydrolysis of ATP in the presence of single-stranded DNA, the ATP-dependent uptake of single-stranded DNA by duplex DNA, and the ATP-dependent hybridization of homologous single-stranded DNAs. It interacts with LexA causing its activation and leading to its autocatalytic cleavage.</text>
</comment>
<comment type="caution">
    <text evidence="16">The sequence shown here is derived from an EMBL/GenBank/DDBJ whole genome shotgun (WGS) entry which is preliminary data.</text>
</comment>
<keyword evidence="17" id="KW-1185">Reference proteome</keyword>
<dbReference type="InterPro" id="IPR003593">
    <property type="entry name" value="AAA+_ATPase"/>
</dbReference>
<comment type="domain">
    <text evidence="12">The middle region has homology to RecA with ATPase motifs including the RadA KNRFG motif, while the C-terminus is homologous to Lon protease.</text>
</comment>
<feature type="region of interest" description="Lon-protease-like" evidence="12">
    <location>
        <begin position="352"/>
        <end position="455"/>
    </location>
</feature>
<dbReference type="GO" id="GO:0005829">
    <property type="term" value="C:cytosol"/>
    <property type="evidence" value="ECO:0007669"/>
    <property type="project" value="TreeGrafter"/>
</dbReference>
<dbReference type="InterPro" id="IPR004504">
    <property type="entry name" value="DNA_repair_RadA"/>
</dbReference>
<evidence type="ECO:0000313" key="16">
    <source>
        <dbReference type="EMBL" id="TBO34187.1"/>
    </source>
</evidence>
<feature type="short sequence motif" description="RadA KNRFG motif" evidence="12">
    <location>
        <begin position="254"/>
        <end position="258"/>
    </location>
</feature>
<dbReference type="SUPFAM" id="SSF54211">
    <property type="entry name" value="Ribosomal protein S5 domain 2-like"/>
    <property type="match status" value="1"/>
</dbReference>
<dbReference type="InterPro" id="IPR014721">
    <property type="entry name" value="Ribsml_uS5_D2-typ_fold_subgr"/>
</dbReference>
<evidence type="ECO:0000256" key="13">
    <source>
        <dbReference type="NCBIfam" id="TIGR00416"/>
    </source>
</evidence>
<evidence type="ECO:0000256" key="3">
    <source>
        <dbReference type="ARBA" id="ARBA00022763"/>
    </source>
</evidence>
<evidence type="ECO:0000256" key="4">
    <source>
        <dbReference type="ARBA" id="ARBA00022771"/>
    </source>
</evidence>
<comment type="function">
    <text evidence="14">DNA-dependent ATPase involved in processing of recombination intermediates, plays a role in repairing DNA breaks. Stimulates the branch migration of RecA-mediated strand transfer reactions, allowing the 3' invading strand to extend heteroduplex DNA faster. Binds ssDNA in the presence of ADP but not other nucleotides, has ATPase activity that is stimulated by ssDNA and various branched DNA structures, but inhibited by SSB. Does not have RecA's homology-searching function.</text>
</comment>
<dbReference type="GO" id="GO:0005524">
    <property type="term" value="F:ATP binding"/>
    <property type="evidence" value="ECO:0007669"/>
    <property type="project" value="UniProtKB-UniRule"/>
</dbReference>
<feature type="domain" description="RecA family profile 1" evidence="15">
    <location>
        <begin position="69"/>
        <end position="217"/>
    </location>
</feature>
<dbReference type="PRINTS" id="PR01874">
    <property type="entry name" value="DNAREPAIRADA"/>
</dbReference>
<dbReference type="GO" id="GO:0000725">
    <property type="term" value="P:recombinational repair"/>
    <property type="evidence" value="ECO:0007669"/>
    <property type="project" value="UniProtKB-UniRule"/>
</dbReference>
<keyword evidence="7 12" id="KW-0067">ATP-binding</keyword>
<keyword evidence="5" id="KW-0378">Hydrolase</keyword>
<dbReference type="HAMAP" id="MF_01498">
    <property type="entry name" value="RadA_bact"/>
    <property type="match status" value="1"/>
</dbReference>
<keyword evidence="3 12" id="KW-0227">DNA damage</keyword>
<dbReference type="SUPFAM" id="SSF52540">
    <property type="entry name" value="P-loop containing nucleoside triphosphate hydrolases"/>
    <property type="match status" value="1"/>
</dbReference>
<dbReference type="SMART" id="SM00382">
    <property type="entry name" value="AAA"/>
    <property type="match status" value="1"/>
</dbReference>
<organism evidence="16 17">
    <name type="scientific">Aquabacterium lacunae</name>
    <dbReference type="NCBI Taxonomy" id="2528630"/>
    <lineage>
        <taxon>Bacteria</taxon>
        <taxon>Pseudomonadati</taxon>
        <taxon>Pseudomonadota</taxon>
        <taxon>Betaproteobacteria</taxon>
        <taxon>Burkholderiales</taxon>
        <taxon>Aquabacterium</taxon>
    </lineage>
</organism>
<dbReference type="Pfam" id="PF13481">
    <property type="entry name" value="AAA_25"/>
    <property type="match status" value="1"/>
</dbReference>
<keyword evidence="4 14" id="KW-0863">Zinc-finger</keyword>
<evidence type="ECO:0000256" key="2">
    <source>
        <dbReference type="ARBA" id="ARBA00022741"/>
    </source>
</evidence>
<gene>
    <name evidence="12 16" type="primary">radA</name>
    <name evidence="16" type="ORF">EYS42_01745</name>
</gene>
<dbReference type="EMBL" id="SIXI01000001">
    <property type="protein sequence ID" value="TBO34187.1"/>
    <property type="molecule type" value="Genomic_DNA"/>
</dbReference>
<sequence>MAREKTVFTCNACGGTSPKWLGKCPHCNAWNTLEEGRAETAPKHRMQALARGLAAAQPVTTLSDIEAADVARTPTGLDELDRVLGGGIVAGGVVLIGGDPGIGKSTLLLQALDALSRQMPVLYVTGEESGAQVAMRAQRMGLAGTGVRVQAEIQLENILATLETEKPSFCVIDSIQTIYSEQLTSAPGSVAQVRECAAHLTRVAKSTGCTMVLVGHVTKEGTLAGPRVLEHIVDTVLYFEGDTHSSFRMIRAIKNRFGAVNEIGVFAMTEKGLKGVSNPSAIFLSTHAEPVPGSCVMVTLEGTRPMLVEIQALVDEGGPSPRRLSVGLERDRLAMLLAVLHRHAGVACADQDVFVNAVGGVRISEPAADLAVLLAIQSSLRSRALPKGFFAFGEVGLAGEVRPAPRGQDRLKEAAKLGFTVAVVPAANAPKKPIEGLTIHAVERIEQAVELLRHL</sequence>
<keyword evidence="8 12" id="KW-0346">Stress response</keyword>
<evidence type="ECO:0000256" key="1">
    <source>
        <dbReference type="ARBA" id="ARBA00022723"/>
    </source>
</evidence>
<evidence type="ECO:0000256" key="12">
    <source>
        <dbReference type="HAMAP-Rule" id="MF_01498"/>
    </source>
</evidence>
<evidence type="ECO:0000256" key="10">
    <source>
        <dbReference type="ARBA" id="ARBA00023204"/>
    </source>
</evidence>
<keyword evidence="2 12" id="KW-0547">Nucleotide-binding</keyword>
<dbReference type="PANTHER" id="PTHR32472:SF10">
    <property type="entry name" value="DNA REPAIR PROTEIN RADA-LIKE PROTEIN"/>
    <property type="match status" value="1"/>
</dbReference>
<dbReference type="GO" id="GO:0016787">
    <property type="term" value="F:hydrolase activity"/>
    <property type="evidence" value="ECO:0007669"/>
    <property type="project" value="UniProtKB-KW"/>
</dbReference>
<dbReference type="Proteomes" id="UP000292120">
    <property type="component" value="Unassembled WGS sequence"/>
</dbReference>